<feature type="compositionally biased region" description="Basic residues" evidence="1">
    <location>
        <begin position="1"/>
        <end position="11"/>
    </location>
</feature>
<dbReference type="EMBL" id="CADCUK010000023">
    <property type="protein sequence ID" value="CAA9362798.1"/>
    <property type="molecule type" value="Genomic_DNA"/>
</dbReference>
<protein>
    <submittedName>
        <fullName evidence="2">Uncharacterized protein</fullName>
    </submittedName>
</protein>
<evidence type="ECO:0000256" key="1">
    <source>
        <dbReference type="SAM" id="MobiDB-lite"/>
    </source>
</evidence>
<feature type="non-terminal residue" evidence="2">
    <location>
        <position position="125"/>
    </location>
</feature>
<feature type="compositionally biased region" description="Basic residues" evidence="1">
    <location>
        <begin position="47"/>
        <end position="79"/>
    </location>
</feature>
<sequence>DPSRGRRAVRRHAGEPALRQPDRGRLRRRLRAGLPRRGSLGSPSRLLQHRRAPATPARLHRGGARGRGPLRGRQGRRPLRAGGGLRTGPPRVGARDRLRPHAHRARPAPGGAAAPRHAARPQLSL</sequence>
<feature type="non-terminal residue" evidence="2">
    <location>
        <position position="1"/>
    </location>
</feature>
<feature type="compositionally biased region" description="Low complexity" evidence="1">
    <location>
        <begin position="32"/>
        <end position="41"/>
    </location>
</feature>
<name>A0A6J4MRS5_9ACTN</name>
<accession>A0A6J4MRS5</accession>
<dbReference type="AlphaFoldDB" id="A0A6J4MRS5"/>
<feature type="compositionally biased region" description="Low complexity" evidence="1">
    <location>
        <begin position="107"/>
        <end position="116"/>
    </location>
</feature>
<proteinExistence type="predicted"/>
<feature type="region of interest" description="Disordered" evidence="1">
    <location>
        <begin position="1"/>
        <end position="125"/>
    </location>
</feature>
<reference evidence="2" key="1">
    <citation type="submission" date="2020-02" db="EMBL/GenBank/DDBJ databases">
        <authorList>
            <person name="Meier V. D."/>
        </authorList>
    </citation>
    <scope>NUCLEOTIDE SEQUENCE</scope>
    <source>
        <strain evidence="2">AVDCRST_MAG47</strain>
    </source>
</reference>
<evidence type="ECO:0000313" key="2">
    <source>
        <dbReference type="EMBL" id="CAA9362798.1"/>
    </source>
</evidence>
<gene>
    <name evidence="2" type="ORF">AVDCRST_MAG47-317</name>
</gene>
<organism evidence="2">
    <name type="scientific">uncultured Nocardioidaceae bacterium</name>
    <dbReference type="NCBI Taxonomy" id="253824"/>
    <lineage>
        <taxon>Bacteria</taxon>
        <taxon>Bacillati</taxon>
        <taxon>Actinomycetota</taxon>
        <taxon>Actinomycetes</taxon>
        <taxon>Propionibacteriales</taxon>
        <taxon>Nocardioidaceae</taxon>
        <taxon>environmental samples</taxon>
    </lineage>
</organism>